<dbReference type="InterPro" id="IPR000515">
    <property type="entry name" value="MetI-like"/>
</dbReference>
<name>A0A2M8QBZ3_9CHLR</name>
<evidence type="ECO:0000256" key="7">
    <source>
        <dbReference type="RuleBase" id="RU363032"/>
    </source>
</evidence>
<accession>A0A2M8QBZ3</accession>
<evidence type="ECO:0000256" key="2">
    <source>
        <dbReference type="ARBA" id="ARBA00022448"/>
    </source>
</evidence>
<dbReference type="Pfam" id="PF19300">
    <property type="entry name" value="BPD_transp_1_N"/>
    <property type="match status" value="1"/>
</dbReference>
<dbReference type="GO" id="GO:0055085">
    <property type="term" value="P:transmembrane transport"/>
    <property type="evidence" value="ECO:0007669"/>
    <property type="project" value="InterPro"/>
</dbReference>
<dbReference type="Proteomes" id="UP000230790">
    <property type="component" value="Unassembled WGS sequence"/>
</dbReference>
<dbReference type="Gene3D" id="1.10.3720.10">
    <property type="entry name" value="MetI-like"/>
    <property type="match status" value="1"/>
</dbReference>
<feature type="domain" description="ABC transmembrane type-1" evidence="8">
    <location>
        <begin position="102"/>
        <end position="318"/>
    </location>
</feature>
<feature type="transmembrane region" description="Helical" evidence="7">
    <location>
        <begin position="137"/>
        <end position="163"/>
    </location>
</feature>
<keyword evidence="2 7" id="KW-0813">Transport</keyword>
<keyword evidence="4 7" id="KW-0812">Transmembrane</keyword>
<protein>
    <submittedName>
        <fullName evidence="9">ABC transporter permease</fullName>
    </submittedName>
</protein>
<dbReference type="SUPFAM" id="SSF161098">
    <property type="entry name" value="MetI-like"/>
    <property type="match status" value="1"/>
</dbReference>
<sequence>MWQFMLRRLSYALLAVFVISLVSFAVIQLPPGDYVTDMINRVRATGGKVDPEFEQRMREVYGFNQPMIVQYAKWLTNILTRGEFGYSFIYKRDAGEMIMERLPTTAVMVFGAVLLTWLIALPLGVMAAVYKRTVIDYSAIFIGFVGLAVPSFMLAIVVLFVVYRTFGRATIGLFSPEYVAAPWSVNRLLDLLKNMWLPALITAVTGIGALTQTMRANLLDELNKPYVNTARAKGLPEWRLLWKYPVRHALNPFVSTIGWLLPALVAGDVVISIVLNLPTAGSMLYAALLQQDQYVAAGFILLLSSLTVIGTLISDLLLALLDPRIRLS</sequence>
<keyword evidence="6 7" id="KW-0472">Membrane</keyword>
<dbReference type="PANTHER" id="PTHR30465:SF43">
    <property type="entry name" value="OLIGOPEPTIDE ABC TRANSPORTER, PERMEASE PROTEIN"/>
    <property type="match status" value="1"/>
</dbReference>
<feature type="transmembrane region" description="Helical" evidence="7">
    <location>
        <begin position="295"/>
        <end position="321"/>
    </location>
</feature>
<evidence type="ECO:0000256" key="1">
    <source>
        <dbReference type="ARBA" id="ARBA00004651"/>
    </source>
</evidence>
<evidence type="ECO:0000256" key="3">
    <source>
        <dbReference type="ARBA" id="ARBA00022475"/>
    </source>
</evidence>
<dbReference type="CDD" id="cd06261">
    <property type="entry name" value="TM_PBP2"/>
    <property type="match status" value="1"/>
</dbReference>
<proteinExistence type="inferred from homology"/>
<dbReference type="InterPro" id="IPR045621">
    <property type="entry name" value="BPD_transp_1_N"/>
</dbReference>
<dbReference type="GO" id="GO:0005886">
    <property type="term" value="C:plasma membrane"/>
    <property type="evidence" value="ECO:0007669"/>
    <property type="project" value="UniProtKB-SubCell"/>
</dbReference>
<evidence type="ECO:0000313" key="9">
    <source>
        <dbReference type="EMBL" id="PJF47300.1"/>
    </source>
</evidence>
<dbReference type="EMBL" id="PGTN01000056">
    <property type="protein sequence ID" value="PJF47300.1"/>
    <property type="molecule type" value="Genomic_DNA"/>
</dbReference>
<comment type="similarity">
    <text evidence="7">Belongs to the binding-protein-dependent transport system permease family.</text>
</comment>
<evidence type="ECO:0000259" key="8">
    <source>
        <dbReference type="PROSITE" id="PS50928"/>
    </source>
</evidence>
<comment type="subcellular location">
    <subcellularLocation>
        <location evidence="1 7">Cell membrane</location>
        <topology evidence="1 7">Multi-pass membrane protein</topology>
    </subcellularLocation>
</comment>
<keyword evidence="3" id="KW-1003">Cell membrane</keyword>
<dbReference type="Pfam" id="PF00528">
    <property type="entry name" value="BPD_transp_1"/>
    <property type="match status" value="1"/>
</dbReference>
<feature type="transmembrane region" description="Helical" evidence="7">
    <location>
        <begin position="106"/>
        <end position="130"/>
    </location>
</feature>
<evidence type="ECO:0000256" key="5">
    <source>
        <dbReference type="ARBA" id="ARBA00022989"/>
    </source>
</evidence>
<organism evidence="9 10">
    <name type="scientific">Candidatus Thermofonsia Clade 3 bacterium</name>
    <dbReference type="NCBI Taxonomy" id="2364212"/>
    <lineage>
        <taxon>Bacteria</taxon>
        <taxon>Bacillati</taxon>
        <taxon>Chloroflexota</taxon>
        <taxon>Candidatus Thermofontia</taxon>
        <taxon>Candidatus Thermofonsia Clade 3</taxon>
    </lineage>
</organism>
<gene>
    <name evidence="9" type="ORF">CUN48_09410</name>
</gene>
<comment type="caution">
    <text evidence="9">The sequence shown here is derived from an EMBL/GenBank/DDBJ whole genome shotgun (WGS) entry which is preliminary data.</text>
</comment>
<evidence type="ECO:0000256" key="4">
    <source>
        <dbReference type="ARBA" id="ARBA00022692"/>
    </source>
</evidence>
<evidence type="ECO:0000313" key="10">
    <source>
        <dbReference type="Proteomes" id="UP000230790"/>
    </source>
</evidence>
<dbReference type="PANTHER" id="PTHR30465">
    <property type="entry name" value="INNER MEMBRANE ABC TRANSPORTER"/>
    <property type="match status" value="1"/>
</dbReference>
<dbReference type="AlphaFoldDB" id="A0A2M8QBZ3"/>
<dbReference type="InterPro" id="IPR035906">
    <property type="entry name" value="MetI-like_sf"/>
</dbReference>
<dbReference type="PROSITE" id="PS50928">
    <property type="entry name" value="ABC_TM1"/>
    <property type="match status" value="1"/>
</dbReference>
<reference evidence="9 10" key="1">
    <citation type="submission" date="2017-11" db="EMBL/GenBank/DDBJ databases">
        <title>Evolution of Phototrophy in the Chloroflexi Phylum Driven by Horizontal Gene Transfer.</title>
        <authorList>
            <person name="Ward L.M."/>
            <person name="Hemp J."/>
            <person name="Shih P.M."/>
            <person name="Mcglynn S.E."/>
            <person name="Fischer W."/>
        </authorList>
    </citation>
    <scope>NUCLEOTIDE SEQUENCE [LARGE SCALE GENOMIC DNA]</scope>
    <source>
        <strain evidence="9">JP3_7</strain>
    </source>
</reference>
<keyword evidence="5 7" id="KW-1133">Transmembrane helix</keyword>
<evidence type="ECO:0000256" key="6">
    <source>
        <dbReference type="ARBA" id="ARBA00023136"/>
    </source>
</evidence>
<feature type="transmembrane region" description="Helical" evidence="7">
    <location>
        <begin position="249"/>
        <end position="275"/>
    </location>
</feature>